<name>A0A419WAX7_9BACT</name>
<evidence type="ECO:0000313" key="5">
    <source>
        <dbReference type="EMBL" id="RKD92641.1"/>
    </source>
</evidence>
<dbReference type="Gene3D" id="1.10.287.1120">
    <property type="entry name" value="Bipartite methylase S protein"/>
    <property type="match status" value="1"/>
</dbReference>
<organism evidence="5 6">
    <name type="scientific">Mangrovibacterium diazotrophicum</name>
    <dbReference type="NCBI Taxonomy" id="1261403"/>
    <lineage>
        <taxon>Bacteria</taxon>
        <taxon>Pseudomonadati</taxon>
        <taxon>Bacteroidota</taxon>
        <taxon>Bacteroidia</taxon>
        <taxon>Marinilabiliales</taxon>
        <taxon>Prolixibacteraceae</taxon>
        <taxon>Mangrovibacterium</taxon>
    </lineage>
</organism>
<keyword evidence="3" id="KW-0238">DNA-binding</keyword>
<accession>A0A419WAX7</accession>
<comment type="caution">
    <text evidence="5">The sequence shown here is derived from an EMBL/GenBank/DDBJ whole genome shotgun (WGS) entry which is preliminary data.</text>
</comment>
<dbReference type="Proteomes" id="UP000283387">
    <property type="component" value="Unassembled WGS sequence"/>
</dbReference>
<keyword evidence="2" id="KW-0680">Restriction system</keyword>
<evidence type="ECO:0000256" key="3">
    <source>
        <dbReference type="ARBA" id="ARBA00023125"/>
    </source>
</evidence>
<feature type="domain" description="Type I restriction modification DNA specificity" evidence="4">
    <location>
        <begin position="234"/>
        <end position="418"/>
    </location>
</feature>
<protein>
    <submittedName>
        <fullName evidence="5">Type I restriction enzyme S subunit</fullName>
    </submittedName>
</protein>
<dbReference type="Pfam" id="PF01420">
    <property type="entry name" value="Methylase_S"/>
    <property type="match status" value="2"/>
</dbReference>
<dbReference type="SUPFAM" id="SSF116734">
    <property type="entry name" value="DNA methylase specificity domain"/>
    <property type="match status" value="2"/>
</dbReference>
<dbReference type="GO" id="GO:0009307">
    <property type="term" value="P:DNA restriction-modification system"/>
    <property type="evidence" value="ECO:0007669"/>
    <property type="project" value="UniProtKB-KW"/>
</dbReference>
<dbReference type="AlphaFoldDB" id="A0A419WAX7"/>
<dbReference type="GO" id="GO:0003677">
    <property type="term" value="F:DNA binding"/>
    <property type="evidence" value="ECO:0007669"/>
    <property type="project" value="UniProtKB-KW"/>
</dbReference>
<evidence type="ECO:0000256" key="1">
    <source>
        <dbReference type="ARBA" id="ARBA00010923"/>
    </source>
</evidence>
<dbReference type="OrthoDB" id="2234796at2"/>
<comment type="similarity">
    <text evidence="1">Belongs to the type-I restriction system S methylase family.</text>
</comment>
<dbReference type="RefSeq" id="WP_120273831.1">
    <property type="nucleotide sequence ID" value="NZ_RAPN01000001.1"/>
</dbReference>
<dbReference type="InterPro" id="IPR000055">
    <property type="entry name" value="Restrct_endonuc_typeI_TRD"/>
</dbReference>
<dbReference type="EMBL" id="RAPN01000001">
    <property type="protein sequence ID" value="RKD92641.1"/>
    <property type="molecule type" value="Genomic_DNA"/>
</dbReference>
<gene>
    <name evidence="5" type="ORF">BC643_3016</name>
</gene>
<dbReference type="Gene3D" id="3.90.220.20">
    <property type="entry name" value="DNA methylase specificity domains"/>
    <property type="match status" value="2"/>
</dbReference>
<dbReference type="InterPro" id="IPR052021">
    <property type="entry name" value="Type-I_RS_S_subunit"/>
</dbReference>
<sequence length="442" mass="49553">MEEEKGKYINTEFGKVPSDWRYCTFKDVLITFSSGATPYRAIAEYYKGKIRWISSGELNYNVIYDTLEHISEAAIKNTNLKIHEPGTFLMAITGLEAEGTRGRCAIIGAPSTTNQSCLALNGTGKMTTDYLFWFYRQYGSYLAFKYCQGTKQQSYTAAIVKKLPICCPKDHQEQTAIATALSDTDALIASLDKKIAKKQQIKQGAMQQLLTGKKRLPGFGEGNKYKETEIGLIPDGWGVIKVGDAFQFLTTASFSRDQLGSVGNVQCLHYGDVHTKYDEFIDFNFVELPKVIGKRGLSYPLLRDGDIIMADASEDYTGLCKSVEIKNIGNKKAISGLHTILLRDRNDVFENGFKGYIFKINEVRKQLIELSTGMKVFGVSKKNLEQVFIPVPTKPEQCVIAQILTDMDKGIAQLQEERDKYIQLKAGMMQVLLTGKIRLMKN</sequence>
<reference evidence="5 6" key="1">
    <citation type="submission" date="2018-09" db="EMBL/GenBank/DDBJ databases">
        <title>Genomic Encyclopedia of Archaeal and Bacterial Type Strains, Phase II (KMG-II): from individual species to whole genera.</title>
        <authorList>
            <person name="Goeker M."/>
        </authorList>
    </citation>
    <scope>NUCLEOTIDE SEQUENCE [LARGE SCALE GENOMIC DNA]</scope>
    <source>
        <strain evidence="5 6">DSM 27148</strain>
    </source>
</reference>
<keyword evidence="6" id="KW-1185">Reference proteome</keyword>
<feature type="domain" description="Type I restriction modification DNA specificity" evidence="4">
    <location>
        <begin position="17"/>
        <end position="195"/>
    </location>
</feature>
<evidence type="ECO:0000259" key="4">
    <source>
        <dbReference type="Pfam" id="PF01420"/>
    </source>
</evidence>
<evidence type="ECO:0000256" key="2">
    <source>
        <dbReference type="ARBA" id="ARBA00022747"/>
    </source>
</evidence>
<proteinExistence type="inferred from homology"/>
<dbReference type="CDD" id="cd17271">
    <property type="entry name" value="RMtype1_S_NmaSCMORF606P_TRD2-CR2_like"/>
    <property type="match status" value="1"/>
</dbReference>
<dbReference type="InterPro" id="IPR044946">
    <property type="entry name" value="Restrct_endonuc_typeI_TRD_sf"/>
</dbReference>
<dbReference type="PANTHER" id="PTHR30408:SF12">
    <property type="entry name" value="TYPE I RESTRICTION ENZYME MJAVIII SPECIFICITY SUBUNIT"/>
    <property type="match status" value="1"/>
</dbReference>
<evidence type="ECO:0000313" key="6">
    <source>
        <dbReference type="Proteomes" id="UP000283387"/>
    </source>
</evidence>
<dbReference type="PANTHER" id="PTHR30408">
    <property type="entry name" value="TYPE-1 RESTRICTION ENZYME ECOKI SPECIFICITY PROTEIN"/>
    <property type="match status" value="1"/>
</dbReference>